<evidence type="ECO:0000313" key="3">
    <source>
        <dbReference type="Proteomes" id="UP001321760"/>
    </source>
</evidence>
<feature type="compositionally biased region" description="Basic residues" evidence="1">
    <location>
        <begin position="67"/>
        <end position="80"/>
    </location>
</feature>
<name>A0AAV9G6Y3_9PEZI</name>
<protein>
    <recommendedName>
        <fullName evidence="4">Glycine zipper 2TM domain-containing protein</fullName>
    </recommendedName>
</protein>
<reference evidence="2" key="1">
    <citation type="journal article" date="2023" name="Mol. Phylogenet. Evol.">
        <title>Genome-scale phylogeny and comparative genomics of the fungal order Sordariales.</title>
        <authorList>
            <person name="Hensen N."/>
            <person name="Bonometti L."/>
            <person name="Westerberg I."/>
            <person name="Brannstrom I.O."/>
            <person name="Guillou S."/>
            <person name="Cros-Aarteil S."/>
            <person name="Calhoun S."/>
            <person name="Haridas S."/>
            <person name="Kuo A."/>
            <person name="Mondo S."/>
            <person name="Pangilinan J."/>
            <person name="Riley R."/>
            <person name="LaButti K."/>
            <person name="Andreopoulos B."/>
            <person name="Lipzen A."/>
            <person name="Chen C."/>
            <person name="Yan M."/>
            <person name="Daum C."/>
            <person name="Ng V."/>
            <person name="Clum A."/>
            <person name="Steindorff A."/>
            <person name="Ohm R.A."/>
            <person name="Martin F."/>
            <person name="Silar P."/>
            <person name="Natvig D.O."/>
            <person name="Lalanne C."/>
            <person name="Gautier V."/>
            <person name="Ament-Velasquez S.L."/>
            <person name="Kruys A."/>
            <person name="Hutchinson M.I."/>
            <person name="Powell A.J."/>
            <person name="Barry K."/>
            <person name="Miller A.N."/>
            <person name="Grigoriev I.V."/>
            <person name="Debuchy R."/>
            <person name="Gladieux P."/>
            <person name="Hiltunen Thoren M."/>
            <person name="Johannesson H."/>
        </authorList>
    </citation>
    <scope>NUCLEOTIDE SEQUENCE</scope>
    <source>
        <strain evidence="2">PSN243</strain>
    </source>
</reference>
<feature type="compositionally biased region" description="Basic residues" evidence="1">
    <location>
        <begin position="1"/>
        <end position="11"/>
    </location>
</feature>
<evidence type="ECO:0000256" key="1">
    <source>
        <dbReference type="SAM" id="MobiDB-lite"/>
    </source>
</evidence>
<keyword evidence="3" id="KW-1185">Reference proteome</keyword>
<dbReference type="AlphaFoldDB" id="A0AAV9G6Y3"/>
<accession>A0AAV9G6Y3</accession>
<dbReference type="EMBL" id="MU865985">
    <property type="protein sequence ID" value="KAK4443882.1"/>
    <property type="molecule type" value="Genomic_DNA"/>
</dbReference>
<organism evidence="2 3">
    <name type="scientific">Podospora aff. communis PSN243</name>
    <dbReference type="NCBI Taxonomy" id="3040156"/>
    <lineage>
        <taxon>Eukaryota</taxon>
        <taxon>Fungi</taxon>
        <taxon>Dikarya</taxon>
        <taxon>Ascomycota</taxon>
        <taxon>Pezizomycotina</taxon>
        <taxon>Sordariomycetes</taxon>
        <taxon>Sordariomycetidae</taxon>
        <taxon>Sordariales</taxon>
        <taxon>Podosporaceae</taxon>
        <taxon>Podospora</taxon>
    </lineage>
</organism>
<evidence type="ECO:0000313" key="2">
    <source>
        <dbReference type="EMBL" id="KAK4443882.1"/>
    </source>
</evidence>
<feature type="region of interest" description="Disordered" evidence="1">
    <location>
        <begin position="48"/>
        <end position="148"/>
    </location>
</feature>
<evidence type="ECO:0008006" key="4">
    <source>
        <dbReference type="Google" id="ProtNLM"/>
    </source>
</evidence>
<dbReference type="Proteomes" id="UP001321760">
    <property type="component" value="Unassembled WGS sequence"/>
</dbReference>
<feature type="compositionally biased region" description="Basic residues" evidence="1">
    <location>
        <begin position="90"/>
        <end position="118"/>
    </location>
</feature>
<reference evidence="2" key="2">
    <citation type="submission" date="2023-05" db="EMBL/GenBank/DDBJ databases">
        <authorList>
            <consortium name="Lawrence Berkeley National Laboratory"/>
            <person name="Steindorff A."/>
            <person name="Hensen N."/>
            <person name="Bonometti L."/>
            <person name="Westerberg I."/>
            <person name="Brannstrom I.O."/>
            <person name="Guillou S."/>
            <person name="Cros-Aarteil S."/>
            <person name="Calhoun S."/>
            <person name="Haridas S."/>
            <person name="Kuo A."/>
            <person name="Mondo S."/>
            <person name="Pangilinan J."/>
            <person name="Riley R."/>
            <person name="Labutti K."/>
            <person name="Andreopoulos B."/>
            <person name="Lipzen A."/>
            <person name="Chen C."/>
            <person name="Yanf M."/>
            <person name="Daum C."/>
            <person name="Ng V."/>
            <person name="Clum A."/>
            <person name="Ohm R."/>
            <person name="Martin F."/>
            <person name="Silar P."/>
            <person name="Natvig D."/>
            <person name="Lalanne C."/>
            <person name="Gautier V."/>
            <person name="Ament-Velasquez S.L."/>
            <person name="Kruys A."/>
            <person name="Hutchinson M.I."/>
            <person name="Powell A.J."/>
            <person name="Barry K."/>
            <person name="Miller A.N."/>
            <person name="Grigoriev I.V."/>
            <person name="Debuchy R."/>
            <person name="Gladieux P."/>
            <person name="Thoren M.H."/>
            <person name="Johannesson H."/>
        </authorList>
    </citation>
    <scope>NUCLEOTIDE SEQUENCE</scope>
    <source>
        <strain evidence="2">PSN243</strain>
    </source>
</reference>
<sequence length="237" mass="27329">MTDHHRGRSRRGYYDDDDYYEEKPRHRSLGRQALDKLEDAMGGLALEKLGSHSKGHSNALVPYDDRHHHHHRHSSSRRHHDRDSHWDRDHHHHHRAYHSVSPVRHHHRSHRSHHHRHHNDRDHDRRGRRESRHSHSSSSRSRSRWDRGVTAAVDAAALEAFRLRKEPGPWKGKKGSRIATAAISAGVIGAATEHHHDKHHGDHGHDFDLGRKGALGSALGGLVVNRLVNGPRSEVRR</sequence>
<gene>
    <name evidence="2" type="ORF">QBC34DRAFT_416304</name>
</gene>
<feature type="region of interest" description="Disordered" evidence="1">
    <location>
        <begin position="1"/>
        <end position="32"/>
    </location>
</feature>
<comment type="caution">
    <text evidence="2">The sequence shown here is derived from an EMBL/GenBank/DDBJ whole genome shotgun (WGS) entry which is preliminary data.</text>
</comment>
<proteinExistence type="predicted"/>